<keyword evidence="3" id="KW-1185">Reference proteome</keyword>
<evidence type="ECO:0000313" key="2">
    <source>
        <dbReference type="EMBL" id="KAJ7695565.1"/>
    </source>
</evidence>
<accession>A0AAD7DQY2</accession>
<dbReference type="EMBL" id="JARKIB010000653">
    <property type="protein sequence ID" value="KAJ7695565.1"/>
    <property type="molecule type" value="Genomic_DNA"/>
</dbReference>
<evidence type="ECO:0000313" key="3">
    <source>
        <dbReference type="Proteomes" id="UP001215598"/>
    </source>
</evidence>
<gene>
    <name evidence="2" type="ORF">B0H16DRAFT_1648959</name>
</gene>
<evidence type="ECO:0000256" key="1">
    <source>
        <dbReference type="SAM" id="SignalP"/>
    </source>
</evidence>
<proteinExistence type="predicted"/>
<feature type="signal peptide" evidence="1">
    <location>
        <begin position="1"/>
        <end position="17"/>
    </location>
</feature>
<reference evidence="2" key="1">
    <citation type="submission" date="2023-03" db="EMBL/GenBank/DDBJ databases">
        <title>Massive genome expansion in bonnet fungi (Mycena s.s.) driven by repeated elements and novel gene families across ecological guilds.</title>
        <authorList>
            <consortium name="Lawrence Berkeley National Laboratory"/>
            <person name="Harder C.B."/>
            <person name="Miyauchi S."/>
            <person name="Viragh M."/>
            <person name="Kuo A."/>
            <person name="Thoen E."/>
            <person name="Andreopoulos B."/>
            <person name="Lu D."/>
            <person name="Skrede I."/>
            <person name="Drula E."/>
            <person name="Henrissat B."/>
            <person name="Morin E."/>
            <person name="Kohler A."/>
            <person name="Barry K."/>
            <person name="LaButti K."/>
            <person name="Morin E."/>
            <person name="Salamov A."/>
            <person name="Lipzen A."/>
            <person name="Mereny Z."/>
            <person name="Hegedus B."/>
            <person name="Baldrian P."/>
            <person name="Stursova M."/>
            <person name="Weitz H."/>
            <person name="Taylor A."/>
            <person name="Grigoriev I.V."/>
            <person name="Nagy L.G."/>
            <person name="Martin F."/>
            <person name="Kauserud H."/>
        </authorList>
    </citation>
    <scope>NUCLEOTIDE SEQUENCE</scope>
    <source>
        <strain evidence="2">CBHHK182m</strain>
    </source>
</reference>
<dbReference type="Proteomes" id="UP001215598">
    <property type="component" value="Unassembled WGS sequence"/>
</dbReference>
<keyword evidence="1" id="KW-0732">Signal</keyword>
<comment type="caution">
    <text evidence="2">The sequence shown here is derived from an EMBL/GenBank/DDBJ whole genome shotgun (WGS) entry which is preliminary data.</text>
</comment>
<feature type="chain" id="PRO_5042272495" evidence="1">
    <location>
        <begin position="18"/>
        <end position="156"/>
    </location>
</feature>
<organism evidence="2 3">
    <name type="scientific">Mycena metata</name>
    <dbReference type="NCBI Taxonomy" id="1033252"/>
    <lineage>
        <taxon>Eukaryota</taxon>
        <taxon>Fungi</taxon>
        <taxon>Dikarya</taxon>
        <taxon>Basidiomycota</taxon>
        <taxon>Agaricomycotina</taxon>
        <taxon>Agaricomycetes</taxon>
        <taxon>Agaricomycetidae</taxon>
        <taxon>Agaricales</taxon>
        <taxon>Marasmiineae</taxon>
        <taxon>Mycenaceae</taxon>
        <taxon>Mycena</taxon>
    </lineage>
</organism>
<dbReference type="AlphaFoldDB" id="A0AAD7DQY2"/>
<protein>
    <submittedName>
        <fullName evidence="2">Uncharacterized protein</fullName>
    </submittedName>
</protein>
<sequence>MFFLSFGLLILATVCAATPTPPSDVKLWTGEEALAAGLLKVIPGPPEGLADLNTPIPQVFSRGLFLWNDTGPSGTAYNPGTFDIGFFFCVDLTLRDTFFNDMAQSFFVATDTSCNLFINAGCTGTGISDAPRGDFIALTGIFDKSITSLSCEWQPT</sequence>
<name>A0AAD7DQY2_9AGAR</name>